<gene>
    <name evidence="1" type="ORF">CSCA_5215</name>
</gene>
<dbReference type="STRING" id="1548.CSCA_5215"/>
<dbReference type="InterPro" id="IPR006450">
    <property type="entry name" value="Phage_HK97_gp6-like"/>
</dbReference>
<dbReference type="HOGENOM" id="CLU_085951_0_1_9"/>
<dbReference type="Pfam" id="PF05135">
    <property type="entry name" value="Phage_connect_1"/>
    <property type="match status" value="1"/>
</dbReference>
<dbReference type="CDD" id="cd08054">
    <property type="entry name" value="gp6"/>
    <property type="match status" value="1"/>
</dbReference>
<dbReference type="NCBIfam" id="TIGR02215">
    <property type="entry name" value="phage_chp_gp8"/>
    <property type="match status" value="1"/>
</dbReference>
<sequence>MALKIITPPAAEPITLDEAKQHLRIIGSDDDIILLSMIRQAREFCEDFQNKKYITQTLELVRDTFPNDNYIAFENCSPVQSVESVKYYDAGGREYIFDSGNYIVDTDSFVNRIVLGYCKLWPTIALQTVNAVRIRFIAGFGDKEADVPETVKWAMILHMRLLYDDYKPDERNKIEEARNSLLSMNRVIPV</sequence>
<keyword evidence="2" id="KW-1185">Reference proteome</keyword>
<dbReference type="Gene3D" id="1.10.3230.30">
    <property type="entry name" value="Phage gp6-like head-tail connector protein"/>
    <property type="match status" value="1"/>
</dbReference>
<evidence type="ECO:0000313" key="1">
    <source>
        <dbReference type="EMBL" id="AKA72340.1"/>
    </source>
</evidence>
<name>A0A0E3MBZ5_CLOSL</name>
<dbReference type="AlphaFoldDB" id="A0A0E3MBZ5"/>
<evidence type="ECO:0008006" key="3">
    <source>
        <dbReference type="Google" id="ProtNLM"/>
    </source>
</evidence>
<dbReference type="RefSeq" id="WP_026366524.1">
    <property type="nucleotide sequence ID" value="NZ_CP009933.1"/>
</dbReference>
<reference evidence="1 2" key="1">
    <citation type="journal article" date="2015" name="J. Biotechnol.">
        <title>Complete genome sequence of a malodorant-producing acetogen, Clostridium scatologenes ATCC 25775(T).</title>
        <authorList>
            <person name="Zhu Z."/>
            <person name="Guo T."/>
            <person name="Zheng H."/>
            <person name="Song T."/>
            <person name="Ouyang P."/>
            <person name="Xie J."/>
        </authorList>
    </citation>
    <scope>NUCLEOTIDE SEQUENCE [LARGE SCALE GENOMIC DNA]</scope>
    <source>
        <strain evidence="1 2">ATCC 25775</strain>
    </source>
</reference>
<protein>
    <recommendedName>
        <fullName evidence="3">Phage gp6-like head-tail connector protein</fullName>
    </recommendedName>
</protein>
<dbReference type="EMBL" id="CP009933">
    <property type="protein sequence ID" value="AKA72340.1"/>
    <property type="molecule type" value="Genomic_DNA"/>
</dbReference>
<dbReference type="Proteomes" id="UP000033115">
    <property type="component" value="Chromosome"/>
</dbReference>
<evidence type="ECO:0000313" key="2">
    <source>
        <dbReference type="Proteomes" id="UP000033115"/>
    </source>
</evidence>
<accession>A0A0E3MBZ5</accession>
<dbReference type="InterPro" id="IPR021146">
    <property type="entry name" value="Phage_gp6-like_head-tail"/>
</dbReference>
<dbReference type="NCBIfam" id="TIGR01560">
    <property type="entry name" value="put_DNA_pack"/>
    <property type="match status" value="1"/>
</dbReference>
<dbReference type="InterPro" id="IPR011738">
    <property type="entry name" value="Phage_CHP"/>
</dbReference>
<dbReference type="KEGG" id="csq:CSCA_5215"/>
<proteinExistence type="predicted"/>
<organism evidence="1 2">
    <name type="scientific">Clostridium scatologenes</name>
    <dbReference type="NCBI Taxonomy" id="1548"/>
    <lineage>
        <taxon>Bacteria</taxon>
        <taxon>Bacillati</taxon>
        <taxon>Bacillota</taxon>
        <taxon>Clostridia</taxon>
        <taxon>Eubacteriales</taxon>
        <taxon>Clostridiaceae</taxon>
        <taxon>Clostridium</taxon>
    </lineage>
</organism>